<reference evidence="11 12" key="1">
    <citation type="submission" date="2018-05" db="EMBL/GenBank/DDBJ databases">
        <title>Zavarzinia sp. HR-AS.</title>
        <authorList>
            <person name="Lee Y."/>
            <person name="Jeon C.O."/>
        </authorList>
    </citation>
    <scope>NUCLEOTIDE SEQUENCE [LARGE SCALE GENOMIC DNA]</scope>
    <source>
        <strain evidence="11 12">HR-AS</strain>
    </source>
</reference>
<dbReference type="Proteomes" id="UP000245461">
    <property type="component" value="Unassembled WGS sequence"/>
</dbReference>
<evidence type="ECO:0000256" key="1">
    <source>
        <dbReference type="ARBA" id="ARBA00000085"/>
    </source>
</evidence>
<dbReference type="Gene3D" id="3.30.565.10">
    <property type="entry name" value="Histidine kinase-like ATPase, C-terminal domain"/>
    <property type="match status" value="1"/>
</dbReference>
<comment type="caution">
    <text evidence="11">The sequence shown here is derived from an EMBL/GenBank/DDBJ whole genome shotgun (WGS) entry which is preliminary data.</text>
</comment>
<dbReference type="EMBL" id="QGLE01000004">
    <property type="protein sequence ID" value="PWR24142.1"/>
    <property type="molecule type" value="Genomic_DNA"/>
</dbReference>
<dbReference type="GO" id="GO:0000155">
    <property type="term" value="F:phosphorelay sensor kinase activity"/>
    <property type="evidence" value="ECO:0007669"/>
    <property type="project" value="InterPro"/>
</dbReference>
<dbReference type="CDD" id="cd00130">
    <property type="entry name" value="PAS"/>
    <property type="match status" value="1"/>
</dbReference>
<dbReference type="SUPFAM" id="SSF55874">
    <property type="entry name" value="ATPase domain of HSP90 chaperone/DNA topoisomerase II/histidine kinase"/>
    <property type="match status" value="1"/>
</dbReference>
<proteinExistence type="predicted"/>
<dbReference type="PROSITE" id="PS50112">
    <property type="entry name" value="PAS"/>
    <property type="match status" value="1"/>
</dbReference>
<dbReference type="Pfam" id="PF08448">
    <property type="entry name" value="PAS_4"/>
    <property type="match status" value="1"/>
</dbReference>
<protein>
    <recommendedName>
        <fullName evidence="2">histidine kinase</fullName>
        <ecNumber evidence="2">2.7.13.3</ecNumber>
    </recommendedName>
</protein>
<dbReference type="Pfam" id="PF02518">
    <property type="entry name" value="HATPase_c"/>
    <property type="match status" value="1"/>
</dbReference>
<accession>A0A317EBZ1</accession>
<evidence type="ECO:0000259" key="9">
    <source>
        <dbReference type="PROSITE" id="PS50109"/>
    </source>
</evidence>
<organism evidence="11 12">
    <name type="scientific">Zavarzinia aquatilis</name>
    <dbReference type="NCBI Taxonomy" id="2211142"/>
    <lineage>
        <taxon>Bacteria</taxon>
        <taxon>Pseudomonadati</taxon>
        <taxon>Pseudomonadota</taxon>
        <taxon>Alphaproteobacteria</taxon>
        <taxon>Rhodospirillales</taxon>
        <taxon>Zavarziniaceae</taxon>
        <taxon>Zavarzinia</taxon>
    </lineage>
</organism>
<name>A0A317EBZ1_9PROT</name>
<keyword evidence="8" id="KW-0902">Two-component regulatory system</keyword>
<dbReference type="SUPFAM" id="SSF47384">
    <property type="entry name" value="Homodimeric domain of signal transducing histidine kinase"/>
    <property type="match status" value="1"/>
</dbReference>
<dbReference type="PROSITE" id="PS50109">
    <property type="entry name" value="HIS_KIN"/>
    <property type="match status" value="1"/>
</dbReference>
<dbReference type="InterPro" id="IPR004358">
    <property type="entry name" value="Sig_transdc_His_kin-like_C"/>
</dbReference>
<dbReference type="SUPFAM" id="SSF55785">
    <property type="entry name" value="PYP-like sensor domain (PAS domain)"/>
    <property type="match status" value="4"/>
</dbReference>
<evidence type="ECO:0000256" key="7">
    <source>
        <dbReference type="ARBA" id="ARBA00022840"/>
    </source>
</evidence>
<keyword evidence="5" id="KW-0547">Nucleotide-binding</keyword>
<dbReference type="InterPro" id="IPR000014">
    <property type="entry name" value="PAS"/>
</dbReference>
<dbReference type="CDD" id="cd00082">
    <property type="entry name" value="HisKA"/>
    <property type="match status" value="1"/>
</dbReference>
<dbReference type="InterPro" id="IPR013656">
    <property type="entry name" value="PAS_4"/>
</dbReference>
<keyword evidence="3" id="KW-0597">Phosphoprotein</keyword>
<dbReference type="InterPro" id="IPR035965">
    <property type="entry name" value="PAS-like_dom_sf"/>
</dbReference>
<keyword evidence="4" id="KW-0808">Transferase</keyword>
<dbReference type="PRINTS" id="PR00344">
    <property type="entry name" value="BCTRLSENSOR"/>
</dbReference>
<dbReference type="InterPro" id="IPR005467">
    <property type="entry name" value="His_kinase_dom"/>
</dbReference>
<dbReference type="SMART" id="SM00388">
    <property type="entry name" value="HisKA"/>
    <property type="match status" value="1"/>
</dbReference>
<evidence type="ECO:0000259" key="10">
    <source>
        <dbReference type="PROSITE" id="PS50112"/>
    </source>
</evidence>
<evidence type="ECO:0000256" key="8">
    <source>
        <dbReference type="ARBA" id="ARBA00023012"/>
    </source>
</evidence>
<dbReference type="InterPro" id="IPR003594">
    <property type="entry name" value="HATPase_dom"/>
</dbReference>
<keyword evidence="12" id="KW-1185">Reference proteome</keyword>
<evidence type="ECO:0000256" key="2">
    <source>
        <dbReference type="ARBA" id="ARBA00012438"/>
    </source>
</evidence>
<dbReference type="InterPro" id="IPR036097">
    <property type="entry name" value="HisK_dim/P_sf"/>
</dbReference>
<evidence type="ECO:0000256" key="6">
    <source>
        <dbReference type="ARBA" id="ARBA00022777"/>
    </source>
</evidence>
<dbReference type="InterPro" id="IPR036890">
    <property type="entry name" value="HATPase_C_sf"/>
</dbReference>
<dbReference type="OrthoDB" id="9795133at2"/>
<comment type="catalytic activity">
    <reaction evidence="1">
        <text>ATP + protein L-histidine = ADP + protein N-phospho-L-histidine.</text>
        <dbReference type="EC" id="2.7.13.3"/>
    </reaction>
</comment>
<sequence length="1031" mass="113972">MPDAEYGDRVVRPIRKYPSRTGAAAVSLDSILALAELVPDAVVLRGLDGRIGSWNTGAARLYGWPAAVAVGEDIDRLLLSRHPFGLEALRDMVLAQGAFEGEIYRTRADGRECRLSIRAALRRDAEGKAVGIAEWTRDTEDASASEIEAHRYRNIFHAMAASFWELDFSRVRKAIGELVAAGVKDVPGYLRSHPDFIDAAIESVAVIDVNETTAEMFGAPREVILSGPMSWAWPADSRHVFAESLIAAARREDRYSTETVVTAYDGRRIDALFTVCWPSGHKAKGTVLVGVIDLTERRKAEAERKRTEERYRRLFEAMAVGYLEADMEAVDDLLEDLRAAGVTDLDRHFDAEPALVRRGIEAIRLVDANEKASELLEAPSRQAVLGSAGPFVPAESEWAFRRAFVSRFHHRRFDAVELRLSTARGGLIDVKFTTWTTPARPRGENVLISLLDIGDHKRAYRELALSEHRYRDLFHHMPVALFQLDMKPLFARLAALRAEGIDDLPAYIRDHPAFIDEALQLPRIEGANAEALRLFECPSVEAMKGPIAWGWKQRPDTIRRSLIARLTGRPSYTEETQVDTWAGNVVDVIYTMSFPAELMDRGINVVGFVDISERKKADRALGQSERRYGDLFRHMPVALWQCDTSRLVGLLAGLKRAGIADLSAYLDEHPEFLRHCMESVTVREVNAATVRLCGGRDADQFAGTTAYRYWHRNPGPFRRSLEARWAGRGGHFEETRMMTLAGQEIDVAFSISYPPALQELGVTVIATVDIDDRKRAEERLRQAQADFSHAARISTLGELTASIAHEVNQPLAAISALGQASLRWLNRREPDLTEVATLARQMVDDAQRASDIIARIRGMALKRDPVLSPLAINDVVEDSLLIVRHECQSKAVDLALDLGEDIPDFTGDRVQVQQVIVNLALNAIHAMAGNGPKPKRLTVSTRGGRDGEIRISVADTGSGIADENLDLLFNGFFTTKPEGMGIGLSICRSIVQAHGGSISAENHAEGARFTVSLPPLSGAVTAEVRAGHPLN</sequence>
<evidence type="ECO:0000256" key="4">
    <source>
        <dbReference type="ARBA" id="ARBA00022679"/>
    </source>
</evidence>
<dbReference type="Pfam" id="PF00512">
    <property type="entry name" value="HisKA"/>
    <property type="match status" value="1"/>
</dbReference>
<evidence type="ECO:0000313" key="11">
    <source>
        <dbReference type="EMBL" id="PWR24142.1"/>
    </source>
</evidence>
<dbReference type="InterPro" id="IPR003661">
    <property type="entry name" value="HisK_dim/P_dom"/>
</dbReference>
<dbReference type="GO" id="GO:0005524">
    <property type="term" value="F:ATP binding"/>
    <property type="evidence" value="ECO:0007669"/>
    <property type="project" value="UniProtKB-KW"/>
</dbReference>
<dbReference type="EC" id="2.7.13.3" evidence="2"/>
<dbReference type="Gene3D" id="1.10.287.130">
    <property type="match status" value="1"/>
</dbReference>
<keyword evidence="7" id="KW-0067">ATP-binding</keyword>
<feature type="domain" description="PAS" evidence="10">
    <location>
        <begin position="27"/>
        <end position="102"/>
    </location>
</feature>
<dbReference type="PANTHER" id="PTHR43065">
    <property type="entry name" value="SENSOR HISTIDINE KINASE"/>
    <property type="match status" value="1"/>
</dbReference>
<dbReference type="SMART" id="SM00387">
    <property type="entry name" value="HATPase_c"/>
    <property type="match status" value="1"/>
</dbReference>
<evidence type="ECO:0000256" key="5">
    <source>
        <dbReference type="ARBA" id="ARBA00022741"/>
    </source>
</evidence>
<dbReference type="AlphaFoldDB" id="A0A317EBZ1"/>
<evidence type="ECO:0000313" key="12">
    <source>
        <dbReference type="Proteomes" id="UP000245461"/>
    </source>
</evidence>
<keyword evidence="6" id="KW-0418">Kinase</keyword>
<evidence type="ECO:0000256" key="3">
    <source>
        <dbReference type="ARBA" id="ARBA00022553"/>
    </source>
</evidence>
<dbReference type="NCBIfam" id="TIGR00229">
    <property type="entry name" value="sensory_box"/>
    <property type="match status" value="2"/>
</dbReference>
<dbReference type="PANTHER" id="PTHR43065:SF10">
    <property type="entry name" value="PEROXIDE STRESS-ACTIVATED HISTIDINE KINASE MAK3"/>
    <property type="match status" value="1"/>
</dbReference>
<dbReference type="Pfam" id="PF13426">
    <property type="entry name" value="PAS_9"/>
    <property type="match status" value="1"/>
</dbReference>
<dbReference type="Gene3D" id="3.30.450.20">
    <property type="entry name" value="PAS domain"/>
    <property type="match status" value="4"/>
</dbReference>
<feature type="domain" description="Histidine kinase" evidence="9">
    <location>
        <begin position="802"/>
        <end position="1017"/>
    </location>
</feature>
<gene>
    <name evidence="11" type="ORF">DKG74_08435</name>
</gene>